<dbReference type="Pfam" id="PF00149">
    <property type="entry name" value="Metallophos"/>
    <property type="match status" value="1"/>
</dbReference>
<keyword evidence="3" id="KW-0547">Nucleotide-binding</keyword>
<organism evidence="6 7">
    <name type="scientific">Solimonas marina</name>
    <dbReference type="NCBI Taxonomy" id="2714601"/>
    <lineage>
        <taxon>Bacteria</taxon>
        <taxon>Pseudomonadati</taxon>
        <taxon>Pseudomonadota</taxon>
        <taxon>Gammaproteobacteria</taxon>
        <taxon>Nevskiales</taxon>
        <taxon>Nevskiaceae</taxon>
        <taxon>Solimonas</taxon>
    </lineage>
</organism>
<name>A0A969WE71_9GAMM</name>
<accession>A0A969WE71</accession>
<dbReference type="PANTHER" id="PTHR11575:SF6">
    <property type="entry name" value="2',3'-CYCLIC-NUCLEOTIDE 2'-PHOSPHODIESTERASE_3'-NUCLEOTIDASE"/>
    <property type="match status" value="1"/>
</dbReference>
<dbReference type="PANTHER" id="PTHR11575">
    <property type="entry name" value="5'-NUCLEOTIDASE-RELATED"/>
    <property type="match status" value="1"/>
</dbReference>
<dbReference type="InterPro" id="IPR036907">
    <property type="entry name" value="5'-Nucleotdase_C_sf"/>
</dbReference>
<dbReference type="GO" id="GO:0016788">
    <property type="term" value="F:hydrolase activity, acting on ester bonds"/>
    <property type="evidence" value="ECO:0007669"/>
    <property type="project" value="InterPro"/>
</dbReference>
<dbReference type="GO" id="GO:0046872">
    <property type="term" value="F:metal ion binding"/>
    <property type="evidence" value="ECO:0007669"/>
    <property type="project" value="InterPro"/>
</dbReference>
<dbReference type="Pfam" id="PF02872">
    <property type="entry name" value="5_nucleotid_C"/>
    <property type="match status" value="1"/>
</dbReference>
<feature type="domain" description="Calcineurin-like phosphoesterase" evidence="4">
    <location>
        <begin position="42"/>
        <end position="295"/>
    </location>
</feature>
<keyword evidence="7" id="KW-1185">Reference proteome</keyword>
<dbReference type="GO" id="GO:0009166">
    <property type="term" value="P:nucleotide catabolic process"/>
    <property type="evidence" value="ECO:0007669"/>
    <property type="project" value="InterPro"/>
</dbReference>
<dbReference type="Proteomes" id="UP000653472">
    <property type="component" value="Unassembled WGS sequence"/>
</dbReference>
<dbReference type="SUPFAM" id="SSF56300">
    <property type="entry name" value="Metallo-dependent phosphatases"/>
    <property type="match status" value="1"/>
</dbReference>
<comment type="similarity">
    <text evidence="1 3">Belongs to the 5'-nucleotidase family.</text>
</comment>
<dbReference type="NCBIfam" id="NF006938">
    <property type="entry name" value="PRK09420.1"/>
    <property type="match status" value="1"/>
</dbReference>
<protein>
    <submittedName>
        <fullName evidence="6">Bifunctional 2',3'-cyclic-nucleotide 2'-phosphodiesterase/3'-nucleotidase</fullName>
    </submittedName>
</protein>
<evidence type="ECO:0000313" key="7">
    <source>
        <dbReference type="Proteomes" id="UP000653472"/>
    </source>
</evidence>
<dbReference type="Gene3D" id="3.90.780.10">
    <property type="entry name" value="5'-Nucleotidase, C-terminal domain"/>
    <property type="match status" value="1"/>
</dbReference>
<dbReference type="PRINTS" id="PR01607">
    <property type="entry name" value="APYRASEFAMLY"/>
</dbReference>
<evidence type="ECO:0000256" key="3">
    <source>
        <dbReference type="RuleBase" id="RU362119"/>
    </source>
</evidence>
<keyword evidence="2 3" id="KW-0732">Signal</keyword>
<dbReference type="PROSITE" id="PS51257">
    <property type="entry name" value="PROKAR_LIPOPROTEIN"/>
    <property type="match status" value="1"/>
</dbReference>
<dbReference type="InterPro" id="IPR004843">
    <property type="entry name" value="Calcineurin-like_PHP"/>
</dbReference>
<sequence>MRVRICVAVGLLSWLAACHGPSGADADVQVPANGSTLSMALLETTDLHSNVLSYDYYRAKPDPTLGFERTATLIDSARHQYPNNVLLDAGDTIQGTVLADYEARVENLPCKRELAVYRAMDALGYDGGTIGNHEFNYGLDYLGQVTGAAFNVENVKTQHCAGPHYPLVLSNVYSDLDGKPLYPPYAIVQKTFEAKAPDGHMQKVTLRIGLLGFTPPQITDWDRLNLQRKINATSAVDAAKRWLPELQGKHPDLIVALVHGGPDASAYTPKMENPAWYLAGVPGIDAILMGHMHKPFPGAFADLPGVDEKRGLIRGVPAVMAGMWGKYLGVIHLDLKRENGKWKVDTQTSNAELQPICPASGDCVAPDPRIRPLVQEVHEAAVEYLQKPIGSTGFRLSSYFSDVGDESTLALVNAVQLNYVRRWIAENRPSWRQEPLLSASASFKTGYAGPDDYTDIAPGAVSRRSAADLYQFSNTMAAVRIDGNTLRRWLELSAERYQRLDPATREPQDLINNKVAGFNVDHFAGAGLHYVIDPSQPEGQRITELSIDGKPIAPTQMVIVATNNYRASSSPVLKGRQTILSSQDDIRGQIVEWLKQHPHLKRSQLPSRAWSFAPLHLHGPLRFDTAAGKAAVARAAGLPGIREREALSDGRARYTVDLRALH</sequence>
<keyword evidence="3" id="KW-0378">Hydrolase</keyword>
<dbReference type="SUPFAM" id="SSF55816">
    <property type="entry name" value="5'-nucleotidase (syn. UDP-sugar hydrolase), C-terminal domain"/>
    <property type="match status" value="1"/>
</dbReference>
<dbReference type="EMBL" id="JAAVXB010000015">
    <property type="protein sequence ID" value="NKF24460.1"/>
    <property type="molecule type" value="Genomic_DNA"/>
</dbReference>
<dbReference type="PROSITE" id="PS00785">
    <property type="entry name" value="5_NUCLEOTIDASE_1"/>
    <property type="match status" value="1"/>
</dbReference>
<evidence type="ECO:0000256" key="2">
    <source>
        <dbReference type="ARBA" id="ARBA00022729"/>
    </source>
</evidence>
<dbReference type="PROSITE" id="PS00786">
    <property type="entry name" value="5_NUCLEOTIDASE_2"/>
    <property type="match status" value="1"/>
</dbReference>
<dbReference type="GO" id="GO:0030288">
    <property type="term" value="C:outer membrane-bounded periplasmic space"/>
    <property type="evidence" value="ECO:0007669"/>
    <property type="project" value="TreeGrafter"/>
</dbReference>
<feature type="signal peptide" evidence="3">
    <location>
        <begin position="1"/>
        <end position="26"/>
    </location>
</feature>
<evidence type="ECO:0000313" key="6">
    <source>
        <dbReference type="EMBL" id="NKF24460.1"/>
    </source>
</evidence>
<gene>
    <name evidence="6" type="ORF">G7Y82_19285</name>
</gene>
<dbReference type="Gene3D" id="3.60.21.10">
    <property type="match status" value="1"/>
</dbReference>
<evidence type="ECO:0000256" key="1">
    <source>
        <dbReference type="ARBA" id="ARBA00006654"/>
    </source>
</evidence>
<dbReference type="InterPro" id="IPR029052">
    <property type="entry name" value="Metallo-depent_PP-like"/>
</dbReference>
<reference evidence="6" key="1">
    <citation type="submission" date="2020-03" db="EMBL/GenBank/DDBJ databases">
        <title>Solimonas marina sp. nov., isolated from deep seawater of the Pacific Ocean.</title>
        <authorList>
            <person name="Liu X."/>
            <person name="Lai Q."/>
            <person name="Sun F."/>
            <person name="Gai Y."/>
            <person name="Li G."/>
            <person name="Shao Z."/>
        </authorList>
    </citation>
    <scope>NUCLEOTIDE SEQUENCE</scope>
    <source>
        <strain evidence="6">C16B3</strain>
    </source>
</reference>
<dbReference type="InterPro" id="IPR006179">
    <property type="entry name" value="5_nucleotidase/apyrase"/>
</dbReference>
<feature type="chain" id="PRO_5038163316" evidence="3">
    <location>
        <begin position="27"/>
        <end position="662"/>
    </location>
</feature>
<dbReference type="InterPro" id="IPR008334">
    <property type="entry name" value="5'-Nucleotdase_C"/>
</dbReference>
<proteinExistence type="inferred from homology"/>
<evidence type="ECO:0000259" key="5">
    <source>
        <dbReference type="Pfam" id="PF02872"/>
    </source>
</evidence>
<feature type="domain" description="5'-Nucleotidase C-terminal" evidence="5">
    <location>
        <begin position="454"/>
        <end position="568"/>
    </location>
</feature>
<dbReference type="AlphaFoldDB" id="A0A969WE71"/>
<dbReference type="GO" id="GO:0000166">
    <property type="term" value="F:nucleotide binding"/>
    <property type="evidence" value="ECO:0007669"/>
    <property type="project" value="UniProtKB-KW"/>
</dbReference>
<comment type="caution">
    <text evidence="6">The sequence shown here is derived from an EMBL/GenBank/DDBJ whole genome shotgun (WGS) entry which is preliminary data.</text>
</comment>
<dbReference type="InterPro" id="IPR006146">
    <property type="entry name" value="5'-Nucleotdase_CS"/>
</dbReference>
<evidence type="ECO:0000259" key="4">
    <source>
        <dbReference type="Pfam" id="PF00149"/>
    </source>
</evidence>